<dbReference type="GO" id="GO:0008454">
    <property type="term" value="F:alpha-1,3-mannosylglycoprotein 4-beta-N-acetylglucosaminyltransferase activity"/>
    <property type="evidence" value="ECO:0007669"/>
    <property type="project" value="UniProtKB-EC"/>
</dbReference>
<dbReference type="EMBL" id="CACVKT020005120">
    <property type="protein sequence ID" value="CAC5393093.1"/>
    <property type="molecule type" value="Genomic_DNA"/>
</dbReference>
<dbReference type="Pfam" id="PF23524">
    <property type="entry name" value="MGAT4A_C"/>
    <property type="match status" value="1"/>
</dbReference>
<feature type="domain" description="MGAT4 A/B/C C-terminal" evidence="5">
    <location>
        <begin position="407"/>
        <end position="538"/>
    </location>
</feature>
<evidence type="ECO:0000256" key="1">
    <source>
        <dbReference type="ARBA" id="ARBA00004922"/>
    </source>
</evidence>
<evidence type="ECO:0000259" key="4">
    <source>
        <dbReference type="Pfam" id="PF04666"/>
    </source>
</evidence>
<dbReference type="InterPro" id="IPR057279">
    <property type="entry name" value="MGAT4"/>
</dbReference>
<dbReference type="Pfam" id="PF04666">
    <property type="entry name" value="MGAT4_cons"/>
    <property type="match status" value="1"/>
</dbReference>
<dbReference type="GO" id="GO:0006487">
    <property type="term" value="P:protein N-linked glycosylation"/>
    <property type="evidence" value="ECO:0007669"/>
    <property type="project" value="TreeGrafter"/>
</dbReference>
<evidence type="ECO:0000313" key="7">
    <source>
        <dbReference type="Proteomes" id="UP000507470"/>
    </source>
</evidence>
<protein>
    <submittedName>
        <fullName evidence="6">MGAT4A_B</fullName>
        <ecNumber evidence="6">2.4.1.145</ecNumber>
    </submittedName>
</protein>
<keyword evidence="2 6" id="KW-0328">Glycosyltransferase</keyword>
<sequence>MMKARPRSILITVGLVLCTVFWLALFSKEDRNYDHVLQVRFAELQDKLEMSDTLNRERQDNLNNLRNQFNYFLQMVSQNSTVNRSQSDSMSSELQELFKGHLHNITQENQSGTSLHLPSIFTYLPHLTGHPESLKPKYHLSKNRFGASIVIGIPTIKREKISYLSNTLKSLVNGLTAQEKRDCLIIVFIAEPYNNDYVESVGREVQTSFPKQVESGLIEVISPSEDFYPNLNDIPLTYGDTKERVKWRTKQNLDFSFLMLYARTRGIYYVQLEDDVLAKPGYFTIMKTFAEQQSQKDWILLEFSSLGFIGKMFKSSKLPIVVEFFLMFFKDKPIDWLLDYLLAVKVCNPEKDSKHCNRMKQEVRVRFKPSLFQHVGMQSSLKGKVQKLKDRDFGKHMLFRVHVNPPAELRTSLTTYLKFTVQKAYIGQDIFWALAPNEDDYIEVILKPPVALDEILFRSGKADHREDKFYNTSLQVIPLNYHDPIKNRAKKTKDGYFDLAEFDKEGIVHVTLESDVGKLSKIRIKVHKSSENWVILSEVSNAGSEMSYFINQGKFGKRVKLSEIHLKQRIPKQS</sequence>
<evidence type="ECO:0000256" key="2">
    <source>
        <dbReference type="ARBA" id="ARBA00022676"/>
    </source>
</evidence>
<dbReference type="GO" id="GO:0005793">
    <property type="term" value="C:endoplasmic reticulum-Golgi intermediate compartment"/>
    <property type="evidence" value="ECO:0007669"/>
    <property type="project" value="TreeGrafter"/>
</dbReference>
<keyword evidence="7" id="KW-1185">Reference proteome</keyword>
<name>A0A6J8C9L3_MYTCO</name>
<dbReference type="PANTHER" id="PTHR12062">
    <property type="entry name" value="N-ACETYLGLUCOSAMINYLTRANSFERASE VI"/>
    <property type="match status" value="1"/>
</dbReference>
<accession>A0A6J8C9L3</accession>
<dbReference type="Proteomes" id="UP000507470">
    <property type="component" value="Unassembled WGS sequence"/>
</dbReference>
<evidence type="ECO:0000313" key="6">
    <source>
        <dbReference type="EMBL" id="CAC5393093.1"/>
    </source>
</evidence>
<dbReference type="InterPro" id="IPR056576">
    <property type="entry name" value="MGAT4_A/B/C_C"/>
</dbReference>
<feature type="domain" description="MGAT4 conserved region" evidence="4">
    <location>
        <begin position="116"/>
        <end position="393"/>
    </location>
</feature>
<gene>
    <name evidence="6" type="ORF">MCOR_27981</name>
</gene>
<dbReference type="InterPro" id="IPR006759">
    <property type="entry name" value="Glyco_transf_54"/>
</dbReference>
<keyword evidence="3 6" id="KW-0808">Transferase</keyword>
<dbReference type="EC" id="2.4.1.145" evidence="6"/>
<dbReference type="OrthoDB" id="2016523at2759"/>
<dbReference type="PANTHER" id="PTHR12062:SF9">
    <property type="entry name" value="ALPHA-1,3-MANNOSYL-GLYCOPROTEIN 4-BETA-N-ACETYLGLUCOSAMINYLTRANSFERASE A, ISOFORM A"/>
    <property type="match status" value="1"/>
</dbReference>
<dbReference type="AlphaFoldDB" id="A0A6J8C9L3"/>
<organism evidence="6 7">
    <name type="scientific">Mytilus coruscus</name>
    <name type="common">Sea mussel</name>
    <dbReference type="NCBI Taxonomy" id="42192"/>
    <lineage>
        <taxon>Eukaryota</taxon>
        <taxon>Metazoa</taxon>
        <taxon>Spiralia</taxon>
        <taxon>Lophotrochozoa</taxon>
        <taxon>Mollusca</taxon>
        <taxon>Bivalvia</taxon>
        <taxon>Autobranchia</taxon>
        <taxon>Pteriomorphia</taxon>
        <taxon>Mytilida</taxon>
        <taxon>Mytiloidea</taxon>
        <taxon>Mytilidae</taxon>
        <taxon>Mytilinae</taxon>
        <taxon>Mytilus</taxon>
    </lineage>
</organism>
<proteinExistence type="predicted"/>
<evidence type="ECO:0000256" key="3">
    <source>
        <dbReference type="ARBA" id="ARBA00022679"/>
    </source>
</evidence>
<reference evidence="6 7" key="1">
    <citation type="submission" date="2020-06" db="EMBL/GenBank/DDBJ databases">
        <authorList>
            <person name="Li R."/>
            <person name="Bekaert M."/>
        </authorList>
    </citation>
    <scope>NUCLEOTIDE SEQUENCE [LARGE SCALE GENOMIC DNA]</scope>
    <source>
        <strain evidence="7">wild</strain>
    </source>
</reference>
<dbReference type="GO" id="GO:0005795">
    <property type="term" value="C:Golgi stack"/>
    <property type="evidence" value="ECO:0007669"/>
    <property type="project" value="TreeGrafter"/>
</dbReference>
<comment type="pathway">
    <text evidence="1">Protein modification; protein glycosylation.</text>
</comment>
<dbReference type="GO" id="GO:0005783">
    <property type="term" value="C:endoplasmic reticulum"/>
    <property type="evidence" value="ECO:0007669"/>
    <property type="project" value="TreeGrafter"/>
</dbReference>
<evidence type="ECO:0000259" key="5">
    <source>
        <dbReference type="Pfam" id="PF23524"/>
    </source>
</evidence>